<dbReference type="KEGG" id="ppi:YSA_09289"/>
<gene>
    <name evidence="1" type="ORF">YSA_09289</name>
</gene>
<name>I3V221_PSEPU</name>
<dbReference type="HOGENOM" id="CLU_219792_0_0_6"/>
<accession>I3V221</accession>
<evidence type="ECO:0000313" key="1">
    <source>
        <dbReference type="EMBL" id="AFK71792.1"/>
    </source>
</evidence>
<organism evidence="1 2">
    <name type="scientific">Pseudomonas putida ND6</name>
    <dbReference type="NCBI Taxonomy" id="231023"/>
    <lineage>
        <taxon>Bacteria</taxon>
        <taxon>Pseudomonadati</taxon>
        <taxon>Pseudomonadota</taxon>
        <taxon>Gammaproteobacteria</taxon>
        <taxon>Pseudomonadales</taxon>
        <taxon>Pseudomonadaceae</taxon>
        <taxon>Pseudomonas</taxon>
    </lineage>
</organism>
<dbReference type="EMBL" id="CP003588">
    <property type="protein sequence ID" value="AFK71792.1"/>
    <property type="molecule type" value="Genomic_DNA"/>
</dbReference>
<protein>
    <submittedName>
        <fullName evidence="1">Uncharacterized protein</fullName>
    </submittedName>
</protein>
<proteinExistence type="predicted"/>
<sequence>MIPAPVAPTQARVSSVNFYNACYVYLKATLRQARSGIII</sequence>
<reference evidence="1 2" key="1">
    <citation type="journal article" date="2012" name="J. Bacteriol.">
        <title>Complete Genome Sequence of the Naphthalene-Degrading Pseudomonas putida Strain ND6.</title>
        <authorList>
            <person name="Li S."/>
            <person name="Zhao H."/>
            <person name="Li Y."/>
            <person name="Niu S."/>
            <person name="Cai B."/>
        </authorList>
    </citation>
    <scope>NUCLEOTIDE SEQUENCE [LARGE SCALE GENOMIC DNA]</scope>
    <source>
        <strain evidence="1 2">ND6</strain>
    </source>
</reference>
<evidence type="ECO:0000313" key="2">
    <source>
        <dbReference type="Proteomes" id="UP000005268"/>
    </source>
</evidence>
<dbReference type="Proteomes" id="UP000005268">
    <property type="component" value="Chromosome"/>
</dbReference>
<dbReference type="AlphaFoldDB" id="I3V221"/>